<reference evidence="6" key="1">
    <citation type="submission" date="2022-02" db="EMBL/GenBank/DDBJ databases">
        <authorList>
            <person name="Lee M."/>
            <person name="Kim S.-J."/>
            <person name="Jung M.-Y."/>
        </authorList>
    </citation>
    <scope>NUCLEOTIDE SEQUENCE</scope>
    <source>
        <strain evidence="6">JHP9</strain>
    </source>
</reference>
<dbReference type="Pfam" id="PF13384">
    <property type="entry name" value="HTH_23"/>
    <property type="match status" value="1"/>
</dbReference>
<comment type="similarity">
    <text evidence="1">Belongs to the SorC transcriptional regulatory family.</text>
</comment>
<evidence type="ECO:0000313" key="6">
    <source>
        <dbReference type="EMBL" id="MCL6423150.1"/>
    </source>
</evidence>
<keyword evidence="4" id="KW-0804">Transcription</keyword>
<dbReference type="Proteomes" id="UP001203761">
    <property type="component" value="Unassembled WGS sequence"/>
</dbReference>
<dbReference type="InterPro" id="IPR051054">
    <property type="entry name" value="SorC_transcr_regulators"/>
</dbReference>
<keyword evidence="7" id="KW-1185">Reference proteome</keyword>
<accession>A0ABT0QZR8</accession>
<comment type="caution">
    <text evidence="6">The sequence shown here is derived from an EMBL/GenBank/DDBJ whole genome shotgun (WGS) entry which is preliminary data.</text>
</comment>
<evidence type="ECO:0000256" key="1">
    <source>
        <dbReference type="ARBA" id="ARBA00010466"/>
    </source>
</evidence>
<protein>
    <submittedName>
        <fullName evidence="6">Helix-turn-helix domain-containing protein</fullName>
    </submittedName>
</protein>
<dbReference type="PANTHER" id="PTHR34294:SF1">
    <property type="entry name" value="TRANSCRIPTIONAL REGULATOR LSRR"/>
    <property type="match status" value="1"/>
</dbReference>
<evidence type="ECO:0000256" key="4">
    <source>
        <dbReference type="ARBA" id="ARBA00023163"/>
    </source>
</evidence>
<evidence type="ECO:0000259" key="5">
    <source>
        <dbReference type="Pfam" id="PF04198"/>
    </source>
</evidence>
<dbReference type="Gene3D" id="3.40.50.1360">
    <property type="match status" value="1"/>
</dbReference>
<dbReference type="SUPFAM" id="SSF46689">
    <property type="entry name" value="Homeodomain-like"/>
    <property type="match status" value="1"/>
</dbReference>
<dbReference type="RefSeq" id="WP_249737239.1">
    <property type="nucleotide sequence ID" value="NZ_JAKNCJ010000002.1"/>
</dbReference>
<evidence type="ECO:0000256" key="2">
    <source>
        <dbReference type="ARBA" id="ARBA00023015"/>
    </source>
</evidence>
<keyword evidence="3" id="KW-0238">DNA-binding</keyword>
<dbReference type="InterPro" id="IPR009057">
    <property type="entry name" value="Homeodomain-like_sf"/>
</dbReference>
<dbReference type="PANTHER" id="PTHR34294">
    <property type="entry name" value="TRANSCRIPTIONAL REGULATOR-RELATED"/>
    <property type="match status" value="1"/>
</dbReference>
<proteinExistence type="inferred from homology"/>
<dbReference type="InterPro" id="IPR007324">
    <property type="entry name" value="Sugar-bd_dom_put"/>
</dbReference>
<gene>
    <name evidence="6" type="ORF">Bequi_07095</name>
</gene>
<feature type="domain" description="Sugar-binding" evidence="5">
    <location>
        <begin position="64"/>
        <end position="316"/>
    </location>
</feature>
<evidence type="ECO:0000256" key="3">
    <source>
        <dbReference type="ARBA" id="ARBA00023125"/>
    </source>
</evidence>
<organism evidence="6 7">
    <name type="scientific">Brachybacterium equifaecis</name>
    <dbReference type="NCBI Taxonomy" id="2910770"/>
    <lineage>
        <taxon>Bacteria</taxon>
        <taxon>Bacillati</taxon>
        <taxon>Actinomycetota</taxon>
        <taxon>Actinomycetes</taxon>
        <taxon>Micrococcales</taxon>
        <taxon>Dermabacteraceae</taxon>
        <taxon>Brachybacterium</taxon>
    </lineage>
</organism>
<dbReference type="InterPro" id="IPR037171">
    <property type="entry name" value="NagB/RpiA_transferase-like"/>
</dbReference>
<dbReference type="SUPFAM" id="SSF100950">
    <property type="entry name" value="NagB/RpiA/CoA transferase-like"/>
    <property type="match status" value="1"/>
</dbReference>
<keyword evidence="2" id="KW-0805">Transcription regulation</keyword>
<evidence type="ECO:0000313" key="7">
    <source>
        <dbReference type="Proteomes" id="UP001203761"/>
    </source>
</evidence>
<dbReference type="EMBL" id="JAKNCJ010000002">
    <property type="protein sequence ID" value="MCL6423150.1"/>
    <property type="molecule type" value="Genomic_DNA"/>
</dbReference>
<name>A0ABT0QZR8_9MICO</name>
<sequence>MRADDRRALAFEAARMYYEDARTMEAIASRLRVSRSTVSRLLSDAREEGIVRISLHAPGARRVSDLQEELSALHGVRAIVVPSPREQSEHDRLSAVAAAGAEVVSALVQPDSVIGLAWGTTIAALVGALEPRPLPGLSIVQLNGAINAAGAGLPYVSAMLARAADSWGARVHLFPVPAFFDYPETREALWRERSVRQVLALQSRCRLAVFGVGAFDAEVPSHVHTSDYLSAEDVRSLRADGAVGDVCTVFLRADGTWRPVRMNARGSGPSPEALARIPRRVLVAAGPRKAVPLRAALLSGCATDLVVDEVTAARLMQLG</sequence>
<dbReference type="Pfam" id="PF04198">
    <property type="entry name" value="Sugar-bind"/>
    <property type="match status" value="1"/>
</dbReference>
<dbReference type="Gene3D" id="1.10.10.60">
    <property type="entry name" value="Homeodomain-like"/>
    <property type="match status" value="1"/>
</dbReference>